<evidence type="ECO:0000259" key="4">
    <source>
        <dbReference type="Pfam" id="PF16344"/>
    </source>
</evidence>
<dbReference type="GO" id="GO:0016989">
    <property type="term" value="F:sigma factor antagonist activity"/>
    <property type="evidence" value="ECO:0007669"/>
    <property type="project" value="TreeGrafter"/>
</dbReference>
<comment type="caution">
    <text evidence="5">The sequence shown here is derived from an EMBL/GenBank/DDBJ whole genome shotgun (WGS) entry which is preliminary data.</text>
</comment>
<keyword evidence="2" id="KW-0472">Membrane</keyword>
<evidence type="ECO:0000256" key="1">
    <source>
        <dbReference type="SAM" id="Coils"/>
    </source>
</evidence>
<accession>A0AAW6FHX2</accession>
<keyword evidence="1" id="KW-0175">Coiled coil</keyword>
<dbReference type="PANTHER" id="PTHR30273:SF2">
    <property type="entry name" value="PROTEIN FECR"/>
    <property type="match status" value="1"/>
</dbReference>
<keyword evidence="2" id="KW-0812">Transmembrane</keyword>
<feature type="coiled-coil region" evidence="1">
    <location>
        <begin position="5"/>
        <end position="57"/>
    </location>
</feature>
<feature type="domain" description="Protein FecR C-terminal" evidence="4">
    <location>
        <begin position="318"/>
        <end position="386"/>
    </location>
</feature>
<reference evidence="5" key="1">
    <citation type="submission" date="2023-01" db="EMBL/GenBank/DDBJ databases">
        <title>Human gut microbiome strain richness.</title>
        <authorList>
            <person name="Chen-Liaw A."/>
        </authorList>
    </citation>
    <scope>NUCLEOTIDE SEQUENCE</scope>
    <source>
        <strain evidence="5">RTP21484st1_B7_RTP21484_190118</strain>
    </source>
</reference>
<protein>
    <submittedName>
        <fullName evidence="5">DUF4974 domain-containing protein</fullName>
    </submittedName>
</protein>
<dbReference type="InterPro" id="IPR012373">
    <property type="entry name" value="Ferrdict_sens_TM"/>
</dbReference>
<dbReference type="Pfam" id="PF16344">
    <property type="entry name" value="FecR_C"/>
    <property type="match status" value="1"/>
</dbReference>
<dbReference type="InterPro" id="IPR006860">
    <property type="entry name" value="FecR"/>
</dbReference>
<dbReference type="RefSeq" id="WP_272054321.1">
    <property type="nucleotide sequence ID" value="NZ_BAABYK010000001.1"/>
</dbReference>
<evidence type="ECO:0000313" key="5">
    <source>
        <dbReference type="EMBL" id="MDB9222668.1"/>
    </source>
</evidence>
<sequence length="389" mass="44062">MKNPYLIARQLLAFLKDELQEGEREEVARMIAGERELTGLVEELKDKEKIRRELERIASFDTEKALRKITRQNGMLVGRRLYRGWKIAAGIVILIGVSATCWLWSGRLQKDKEYMAAEQSLGTGVVTWKNSSGEVYALDTLSATVKNNQEKILVTNSDGLLKIQDAGDRKSPAAVGQNVIQVPCGGTYIIQLEDDTRVYLNSGSTIEFPSKFSAGERRVKLQGEAYFEVTQEQGRPFYVESELLTVKVLGTVFDVKVYEEDTRVYTTLVSGSVEVTDRQGEKRKIVPGEQFSLDTKTGQSTVTTVDVEIATAWKEGIFYFKDEPLEEIMKILARWYNLDIFYAGEQMKQTVYSGKMKMYVSVEDILRKFEKSGDLHFELKGKALTVYGK</sequence>
<name>A0AAW6FHX2_9BACT</name>
<dbReference type="EMBL" id="JAQMRD010000006">
    <property type="protein sequence ID" value="MDB9222668.1"/>
    <property type="molecule type" value="Genomic_DNA"/>
</dbReference>
<dbReference type="Proteomes" id="UP001212263">
    <property type="component" value="Unassembled WGS sequence"/>
</dbReference>
<evidence type="ECO:0000259" key="3">
    <source>
        <dbReference type="Pfam" id="PF04773"/>
    </source>
</evidence>
<dbReference type="Gene3D" id="3.55.50.30">
    <property type="match status" value="1"/>
</dbReference>
<dbReference type="PANTHER" id="PTHR30273">
    <property type="entry name" value="PERIPLASMIC SIGNAL SENSOR AND SIGMA FACTOR ACTIVATOR FECR-RELATED"/>
    <property type="match status" value="1"/>
</dbReference>
<evidence type="ECO:0000256" key="2">
    <source>
        <dbReference type="SAM" id="Phobius"/>
    </source>
</evidence>
<organism evidence="5 6">
    <name type="scientific">Odoribacter splanchnicus</name>
    <dbReference type="NCBI Taxonomy" id="28118"/>
    <lineage>
        <taxon>Bacteria</taxon>
        <taxon>Pseudomonadati</taxon>
        <taxon>Bacteroidota</taxon>
        <taxon>Bacteroidia</taxon>
        <taxon>Bacteroidales</taxon>
        <taxon>Odoribacteraceae</taxon>
        <taxon>Odoribacter</taxon>
    </lineage>
</organism>
<keyword evidence="2" id="KW-1133">Transmembrane helix</keyword>
<feature type="transmembrane region" description="Helical" evidence="2">
    <location>
        <begin position="85"/>
        <end position="105"/>
    </location>
</feature>
<dbReference type="InterPro" id="IPR032508">
    <property type="entry name" value="FecR_C"/>
</dbReference>
<gene>
    <name evidence="5" type="ORF">PN645_06555</name>
</gene>
<feature type="domain" description="FecR protein" evidence="3">
    <location>
        <begin position="185"/>
        <end position="274"/>
    </location>
</feature>
<proteinExistence type="predicted"/>
<dbReference type="Gene3D" id="2.60.120.1440">
    <property type="match status" value="1"/>
</dbReference>
<evidence type="ECO:0000313" key="6">
    <source>
        <dbReference type="Proteomes" id="UP001212263"/>
    </source>
</evidence>
<dbReference type="Pfam" id="PF04773">
    <property type="entry name" value="FecR"/>
    <property type="match status" value="1"/>
</dbReference>
<dbReference type="AlphaFoldDB" id="A0AAW6FHX2"/>